<dbReference type="Pfam" id="PF06832">
    <property type="entry name" value="BiPBP_C"/>
    <property type="match status" value="1"/>
</dbReference>
<evidence type="ECO:0000256" key="5">
    <source>
        <dbReference type="ARBA" id="ARBA00022670"/>
    </source>
</evidence>
<dbReference type="GO" id="GO:0030288">
    <property type="term" value="C:outer membrane-bounded periplasmic space"/>
    <property type="evidence" value="ECO:0007669"/>
    <property type="project" value="TreeGrafter"/>
</dbReference>
<dbReference type="GO" id="GO:0006508">
    <property type="term" value="P:proteolysis"/>
    <property type="evidence" value="ECO:0007669"/>
    <property type="project" value="UniProtKB-KW"/>
</dbReference>
<dbReference type="GO" id="GO:0008658">
    <property type="term" value="F:penicillin binding"/>
    <property type="evidence" value="ECO:0007669"/>
    <property type="project" value="InterPro"/>
</dbReference>
<dbReference type="InterPro" id="IPR036950">
    <property type="entry name" value="PBP_transglycosylase"/>
</dbReference>
<dbReference type="NCBIfam" id="TIGR02073">
    <property type="entry name" value="PBP_1c"/>
    <property type="match status" value="1"/>
</dbReference>
<dbReference type="EC" id="2.4.99.28" evidence="10"/>
<dbReference type="InterPro" id="IPR001460">
    <property type="entry name" value="PCN-bd_Tpept"/>
</dbReference>
<dbReference type="RefSeq" id="WP_084104121.1">
    <property type="nucleotide sequence ID" value="NZ_CABPRX010000001.1"/>
</dbReference>
<keyword evidence="5" id="KW-0645">Protease</keyword>
<keyword evidence="8" id="KW-0378">Hydrolase</keyword>
<protein>
    <recommendedName>
        <fullName evidence="10">peptidoglycan glycosyltransferase</fullName>
        <ecNumber evidence="10">2.4.99.28</ecNumber>
    </recommendedName>
</protein>
<dbReference type="UniPathway" id="UPA00219"/>
<accession>A0A239T0W3</accession>
<feature type="region of interest" description="Disordered" evidence="12">
    <location>
        <begin position="494"/>
        <end position="526"/>
    </location>
</feature>
<evidence type="ECO:0000256" key="3">
    <source>
        <dbReference type="ARBA" id="ARBA00007739"/>
    </source>
</evidence>
<dbReference type="InterPro" id="IPR012338">
    <property type="entry name" value="Beta-lactam/transpept-like"/>
</dbReference>
<keyword evidence="9" id="KW-0511">Multifunctional enzyme</keyword>
<keyword evidence="6" id="KW-0328">Glycosyltransferase</keyword>
<evidence type="ECO:0000256" key="9">
    <source>
        <dbReference type="ARBA" id="ARBA00023268"/>
    </source>
</evidence>
<name>A0A239T0W3_9BURK</name>
<evidence type="ECO:0000256" key="12">
    <source>
        <dbReference type="SAM" id="MobiDB-lite"/>
    </source>
</evidence>
<dbReference type="InterPro" id="IPR001264">
    <property type="entry name" value="Glyco_trans_51"/>
</dbReference>
<comment type="similarity">
    <text evidence="3">In the N-terminal section; belongs to the glycosyltransferase 51 family.</text>
</comment>
<dbReference type="Gene3D" id="3.40.710.10">
    <property type="entry name" value="DD-peptidase/beta-lactamase superfamily"/>
    <property type="match status" value="1"/>
</dbReference>
<feature type="domain" description="Penicillin-binding C-terminal" evidence="15">
    <location>
        <begin position="676"/>
        <end position="755"/>
    </location>
</feature>
<dbReference type="SUPFAM" id="SSF53955">
    <property type="entry name" value="Lysozyme-like"/>
    <property type="match status" value="1"/>
</dbReference>
<evidence type="ECO:0000256" key="10">
    <source>
        <dbReference type="ARBA" id="ARBA00044770"/>
    </source>
</evidence>
<proteinExistence type="inferred from homology"/>
<evidence type="ECO:0000259" key="15">
    <source>
        <dbReference type="Pfam" id="PF06832"/>
    </source>
</evidence>
<dbReference type="Pfam" id="PF00905">
    <property type="entry name" value="Transpeptidase"/>
    <property type="match status" value="1"/>
</dbReference>
<keyword evidence="7" id="KW-0808">Transferase</keyword>
<evidence type="ECO:0000256" key="1">
    <source>
        <dbReference type="ARBA" id="ARBA00004752"/>
    </source>
</evidence>
<gene>
    <name evidence="16" type="primary">pbpD</name>
    <name evidence="16" type="ORF">SAMEA4530655_05079</name>
</gene>
<dbReference type="InterPro" id="IPR011815">
    <property type="entry name" value="PBP_1c"/>
</dbReference>
<dbReference type="InterPro" id="IPR050396">
    <property type="entry name" value="Glycosyltr_51/Transpeptidase"/>
</dbReference>
<dbReference type="InterPro" id="IPR009647">
    <property type="entry name" value="PBP_C"/>
</dbReference>
<comment type="similarity">
    <text evidence="2">In the C-terminal section; belongs to the transpeptidase family.</text>
</comment>
<dbReference type="PANTHER" id="PTHR32282">
    <property type="entry name" value="BINDING PROTEIN TRANSPEPTIDASE, PUTATIVE-RELATED"/>
    <property type="match status" value="1"/>
</dbReference>
<feature type="domain" description="Glycosyl transferase family 51" evidence="14">
    <location>
        <begin position="64"/>
        <end position="239"/>
    </location>
</feature>
<evidence type="ECO:0000313" key="17">
    <source>
        <dbReference type="Proteomes" id="UP000215126"/>
    </source>
</evidence>
<feature type="domain" description="Penicillin-binding protein transpeptidase" evidence="13">
    <location>
        <begin position="326"/>
        <end position="615"/>
    </location>
</feature>
<dbReference type="InterPro" id="IPR023346">
    <property type="entry name" value="Lysozyme-like_dom_sf"/>
</dbReference>
<sequence length="773" mass="83585">MCAVPDGRRGGHRGGVRRRVVLSVALALGLLQAPVVAHAVPSFDEVRQDWRASDWILLDRRGEPLQRLRADMQAQRGDWVTLADVSPTFREALIVSEDKRFYEHSGVDWRGVAAAAWGNLWHSRTRGASTLTMQLAGLLDDDLRPSARNRSVTQKIGQAATALWLEQRWRKDQILEAYLNLVPFRGELVGISAVSQTLFGKLPIGLDAREAAIAVALLRAPNAPAGRVSQRACGILKDMGQGTDCSGLEGYTQLVFSRPASVMTTRDAVNLAPHFARRVFNESRPPAGTRITSTLDANLQRMAVTTLGQTLRELSTPGRARNVQDGAIVVIDNASGDILAWVGSSGALSSAAQVDGATSLRQAGSTLKPFLYAQAIAEQRLTAASLLDDSPIDLPTGGGLYIPQNYDRHFKGWVSARTALGSSLNVPAVRTLVMVTPRRFAQTLVALGLPLTQSGDYYGFSLALGSADVTLLSLTNAYRALANGGTASGIRQRMPERVASTARARTDDKPAGKNARDDNRTHPAAGTPVFSPQVSFIVSDMIADRQARTRTFGLDSPLSTRYWTAVKTGTSKDMRDNWAVGYSRRYTVGVWVGNADGAPMWDVSGVSGAAPIWHRVMDYLHRRTASLPPAPPPGVEHVAVQYAEHVEPAREEWFLPGTSQSTIALSALATKAPSGPLWRIAGPTDGTIVALDPDIPPANQRLWFQVAAAWPKGAAWRLDGKPLSGTSRVGWLPWPGRHTLELVDVSGAVRDSVRFEVRGATVNDGKRMRNASR</sequence>
<comment type="catalytic activity">
    <reaction evidence="11">
        <text>[GlcNAc-(1-&gt;4)-Mur2Ac(oyl-L-Ala-gamma-D-Glu-L-Lys-D-Ala-D-Ala)](n)-di-trans,octa-cis-undecaprenyl diphosphate + beta-D-GlcNAc-(1-&gt;4)-Mur2Ac(oyl-L-Ala-gamma-D-Glu-L-Lys-D-Ala-D-Ala)-di-trans,octa-cis-undecaprenyl diphosphate = [GlcNAc-(1-&gt;4)-Mur2Ac(oyl-L-Ala-gamma-D-Glu-L-Lys-D-Ala-D-Ala)](n+1)-di-trans,octa-cis-undecaprenyl diphosphate + di-trans,octa-cis-undecaprenyl diphosphate + H(+)</text>
        <dbReference type="Rhea" id="RHEA:23708"/>
        <dbReference type="Rhea" id="RHEA-COMP:9602"/>
        <dbReference type="Rhea" id="RHEA-COMP:9603"/>
        <dbReference type="ChEBI" id="CHEBI:15378"/>
        <dbReference type="ChEBI" id="CHEBI:58405"/>
        <dbReference type="ChEBI" id="CHEBI:60033"/>
        <dbReference type="ChEBI" id="CHEBI:78435"/>
        <dbReference type="EC" id="2.4.99.28"/>
    </reaction>
</comment>
<evidence type="ECO:0000259" key="13">
    <source>
        <dbReference type="Pfam" id="PF00905"/>
    </source>
</evidence>
<dbReference type="AlphaFoldDB" id="A0A239T0W3"/>
<evidence type="ECO:0000256" key="7">
    <source>
        <dbReference type="ARBA" id="ARBA00022679"/>
    </source>
</evidence>
<dbReference type="GO" id="GO:0004180">
    <property type="term" value="F:carboxypeptidase activity"/>
    <property type="evidence" value="ECO:0007669"/>
    <property type="project" value="UniProtKB-KW"/>
</dbReference>
<dbReference type="GeneID" id="88097637"/>
<dbReference type="PANTHER" id="PTHR32282:SF15">
    <property type="entry name" value="PENICILLIN-BINDING PROTEIN 1C"/>
    <property type="match status" value="1"/>
</dbReference>
<dbReference type="GO" id="GO:0008955">
    <property type="term" value="F:peptidoglycan glycosyltransferase activity"/>
    <property type="evidence" value="ECO:0007669"/>
    <property type="project" value="UniProtKB-EC"/>
</dbReference>
<dbReference type="STRING" id="93222.NA29_04180"/>
<comment type="pathway">
    <text evidence="1">Cell wall biogenesis; peptidoglycan biosynthesis.</text>
</comment>
<dbReference type="GO" id="GO:0009252">
    <property type="term" value="P:peptidoglycan biosynthetic process"/>
    <property type="evidence" value="ECO:0007669"/>
    <property type="project" value="UniProtKB-UniPathway"/>
</dbReference>
<dbReference type="Gene3D" id="1.10.3810.10">
    <property type="entry name" value="Biosynthetic peptidoglycan transglycosylase-like"/>
    <property type="match status" value="1"/>
</dbReference>
<evidence type="ECO:0000256" key="4">
    <source>
        <dbReference type="ARBA" id="ARBA00022645"/>
    </source>
</evidence>
<evidence type="ECO:0000256" key="6">
    <source>
        <dbReference type="ARBA" id="ARBA00022676"/>
    </source>
</evidence>
<evidence type="ECO:0000256" key="8">
    <source>
        <dbReference type="ARBA" id="ARBA00022801"/>
    </source>
</evidence>
<dbReference type="Proteomes" id="UP000215126">
    <property type="component" value="Chromosome 1"/>
</dbReference>
<dbReference type="OrthoDB" id="9766909at2"/>
<evidence type="ECO:0000256" key="11">
    <source>
        <dbReference type="ARBA" id="ARBA00049902"/>
    </source>
</evidence>
<evidence type="ECO:0000313" key="16">
    <source>
        <dbReference type="EMBL" id="SNU90738.1"/>
    </source>
</evidence>
<organism evidence="16 17">
    <name type="scientific">Pandoraea sputorum</name>
    <dbReference type="NCBI Taxonomy" id="93222"/>
    <lineage>
        <taxon>Bacteria</taxon>
        <taxon>Pseudomonadati</taxon>
        <taxon>Pseudomonadota</taxon>
        <taxon>Betaproteobacteria</taxon>
        <taxon>Burkholderiales</taxon>
        <taxon>Burkholderiaceae</taxon>
        <taxon>Pandoraea</taxon>
    </lineage>
</organism>
<feature type="compositionally biased region" description="Basic and acidic residues" evidence="12">
    <location>
        <begin position="504"/>
        <end position="521"/>
    </location>
</feature>
<keyword evidence="17" id="KW-1185">Reference proteome</keyword>
<dbReference type="Pfam" id="PF00912">
    <property type="entry name" value="Transgly"/>
    <property type="match status" value="1"/>
</dbReference>
<dbReference type="EMBL" id="LT906435">
    <property type="protein sequence ID" value="SNU90738.1"/>
    <property type="molecule type" value="Genomic_DNA"/>
</dbReference>
<evidence type="ECO:0000259" key="14">
    <source>
        <dbReference type="Pfam" id="PF00912"/>
    </source>
</evidence>
<keyword evidence="4" id="KW-0121">Carboxypeptidase</keyword>
<evidence type="ECO:0000256" key="2">
    <source>
        <dbReference type="ARBA" id="ARBA00007090"/>
    </source>
</evidence>
<dbReference type="SUPFAM" id="SSF56601">
    <property type="entry name" value="beta-lactamase/transpeptidase-like"/>
    <property type="match status" value="1"/>
</dbReference>
<reference evidence="16 17" key="1">
    <citation type="submission" date="2017-06" db="EMBL/GenBank/DDBJ databases">
        <authorList>
            <consortium name="Pathogen Informatics"/>
        </authorList>
    </citation>
    <scope>NUCLEOTIDE SEQUENCE [LARGE SCALE GENOMIC DNA]</scope>
    <source>
        <strain evidence="16 17">NCTC13161</strain>
    </source>
</reference>